<name>A0A090CZP4_9BACT</name>
<reference evidence="2" key="1">
    <citation type="submission" date="2013-12" db="EMBL/GenBank/DDBJ databases">
        <authorList>
            <person name="Linke B."/>
        </authorList>
    </citation>
    <scope>NUCLEOTIDE SEQUENCE [LARGE SCALE GENOMIC DNA]</scope>
    <source>
        <strain evidence="2">CRIB-18</strain>
    </source>
</reference>
<dbReference type="EMBL" id="CCEJ010000001">
    <property type="protein sequence ID" value="CDR32930.1"/>
    <property type="molecule type" value="Genomic_DNA"/>
</dbReference>
<dbReference type="Proteomes" id="UP000031552">
    <property type="component" value="Unassembled WGS sequence"/>
</dbReference>
<reference evidence="2" key="2">
    <citation type="submission" date="2014-09" db="EMBL/GenBank/DDBJ databases">
        <title>Criblamydia sequanensis harbors a mega-plasmid encoding arsenite resistance.</title>
        <authorList>
            <person name="Bertelli C."/>
            <person name="Goesmann A."/>
            <person name="Greub G."/>
        </authorList>
    </citation>
    <scope>NUCLEOTIDE SEQUENCE [LARGE SCALE GENOMIC DNA]</scope>
    <source>
        <strain evidence="2">CRIB-18</strain>
    </source>
</reference>
<evidence type="ECO:0000313" key="3">
    <source>
        <dbReference type="Proteomes" id="UP000031552"/>
    </source>
</evidence>
<gene>
    <name evidence="2" type="ORF">CSEC_0086</name>
</gene>
<keyword evidence="1" id="KW-0175">Coiled coil</keyword>
<accession>A0A090CZP4</accession>
<evidence type="ECO:0000256" key="1">
    <source>
        <dbReference type="SAM" id="Coils"/>
    </source>
</evidence>
<feature type="coiled-coil region" evidence="1">
    <location>
        <begin position="132"/>
        <end position="163"/>
    </location>
</feature>
<proteinExistence type="predicted"/>
<keyword evidence="3" id="KW-1185">Reference proteome</keyword>
<protein>
    <submittedName>
        <fullName evidence="2">Uncharacterized protein</fullName>
    </submittedName>
</protein>
<dbReference type="RefSeq" id="WP_041016449.1">
    <property type="nucleotide sequence ID" value="NZ_CCEJ010000001.1"/>
</dbReference>
<evidence type="ECO:0000313" key="2">
    <source>
        <dbReference type="EMBL" id="CDR32930.1"/>
    </source>
</evidence>
<comment type="caution">
    <text evidence="2">The sequence shown here is derived from an EMBL/GenBank/DDBJ whole genome shotgun (WGS) entry which is preliminary data.</text>
</comment>
<dbReference type="AlphaFoldDB" id="A0A090CZP4"/>
<feature type="coiled-coil region" evidence="1">
    <location>
        <begin position="215"/>
        <end position="297"/>
    </location>
</feature>
<sequence length="471" mass="54943">MQVGQDKSFPDTDSIIPPKLQEKRRSLELKAEAVQSLGFDTESSKETMGQIIQKAEVEYLIASDNLRINEITQEAHKQLSLLYQTEWPLYLGKCLQFYSALLLNLMNGKKLEEQKESLSLSSSLDIDELKLEGEEESEILTLKEKAEKEKEKLLRQLKETLLDTKRMELIFDCLKSLTSIKKEADFLIKKLFIFDTKEKIILRFRTAIKEENPKFDDFENELNDSVKDMEALLKDFPLKKDPTEKEERELKLITNFLEKKDIELEQEIARLEILEKKKSVRSEISDLEFKVSSLEERIFNLPCQVFKEEKKYVESFVEDSLENLSKVHKPELEGHFNELSQLFVCTSGSLTSLERYKIVIRVKYGLARIAKSLHFHRFIMMYEWKPESFELFDKAKIKLLEDAEEKLTWGMDGKKAYQSNNERKIPVNIPPPLQKLSVIEGIIDFHILEVRKLVAKITADQALSDNMSRTV</sequence>
<organism evidence="2 3">
    <name type="scientific">Candidatus Criblamydia sequanensis CRIB-18</name>
    <dbReference type="NCBI Taxonomy" id="1437425"/>
    <lineage>
        <taxon>Bacteria</taxon>
        <taxon>Pseudomonadati</taxon>
        <taxon>Chlamydiota</taxon>
        <taxon>Chlamydiia</taxon>
        <taxon>Parachlamydiales</taxon>
        <taxon>Candidatus Criblamydiaceae</taxon>
        <taxon>Candidatus Criblamydia</taxon>
    </lineage>
</organism>